<dbReference type="SUPFAM" id="SSF55874">
    <property type="entry name" value="ATPase domain of HSP90 chaperone/DNA topoisomerase II/histidine kinase"/>
    <property type="match status" value="1"/>
</dbReference>
<evidence type="ECO:0000256" key="8">
    <source>
        <dbReference type="ARBA" id="ARBA00023012"/>
    </source>
</evidence>
<evidence type="ECO:0000259" key="10">
    <source>
        <dbReference type="SMART" id="SM00387"/>
    </source>
</evidence>
<keyword evidence="8" id="KW-0902">Two-component regulatory system</keyword>
<keyword evidence="12" id="KW-1185">Reference proteome</keyword>
<comment type="catalytic activity">
    <reaction evidence="1">
        <text>ATP + protein L-histidine = ADP + protein N-phospho-L-histidine.</text>
        <dbReference type="EC" id="2.7.13.3"/>
    </reaction>
</comment>
<evidence type="ECO:0000256" key="3">
    <source>
        <dbReference type="ARBA" id="ARBA00022553"/>
    </source>
</evidence>
<dbReference type="GO" id="GO:0016301">
    <property type="term" value="F:kinase activity"/>
    <property type="evidence" value="ECO:0007669"/>
    <property type="project" value="UniProtKB-KW"/>
</dbReference>
<evidence type="ECO:0000256" key="1">
    <source>
        <dbReference type="ARBA" id="ARBA00000085"/>
    </source>
</evidence>
<reference evidence="11 12" key="1">
    <citation type="submission" date="2022-06" db="EMBL/GenBank/DDBJ databases">
        <title>Sequencing the genomes of 1000 actinobacteria strains.</title>
        <authorList>
            <person name="Klenk H.-P."/>
        </authorList>
    </citation>
    <scope>NUCLEOTIDE SEQUENCE [LARGE SCALE GENOMIC DNA]</scope>
    <source>
        <strain evidence="11 12">DSM 44170</strain>
    </source>
</reference>
<gene>
    <name evidence="11" type="ORF">HD595_004036</name>
</gene>
<dbReference type="Gene3D" id="1.20.5.1930">
    <property type="match status" value="1"/>
</dbReference>
<feature type="transmembrane region" description="Helical" evidence="9">
    <location>
        <begin position="135"/>
        <end position="157"/>
    </location>
</feature>
<dbReference type="EC" id="2.7.13.3" evidence="2"/>
<organism evidence="11 12">
    <name type="scientific">Nonomuraea roseoviolacea subsp. carminata</name>
    <dbReference type="NCBI Taxonomy" id="160689"/>
    <lineage>
        <taxon>Bacteria</taxon>
        <taxon>Bacillati</taxon>
        <taxon>Actinomycetota</taxon>
        <taxon>Actinomycetes</taxon>
        <taxon>Streptosporangiales</taxon>
        <taxon>Streptosporangiaceae</taxon>
        <taxon>Nonomuraea</taxon>
    </lineage>
</organism>
<dbReference type="RefSeq" id="WP_253771232.1">
    <property type="nucleotide sequence ID" value="NZ_BAAAVE010000004.1"/>
</dbReference>
<evidence type="ECO:0000256" key="9">
    <source>
        <dbReference type="SAM" id="Phobius"/>
    </source>
</evidence>
<feature type="domain" description="Histidine kinase/HSP90-like ATPase" evidence="10">
    <location>
        <begin position="284"/>
        <end position="376"/>
    </location>
</feature>
<evidence type="ECO:0000313" key="12">
    <source>
        <dbReference type="Proteomes" id="UP001320766"/>
    </source>
</evidence>
<dbReference type="PANTHER" id="PTHR24421">
    <property type="entry name" value="NITRATE/NITRITE SENSOR PROTEIN NARX-RELATED"/>
    <property type="match status" value="1"/>
</dbReference>
<keyword evidence="4" id="KW-0808">Transferase</keyword>
<dbReference type="PANTHER" id="PTHR24421:SF10">
    <property type="entry name" value="NITRATE_NITRITE SENSOR PROTEIN NARQ"/>
    <property type="match status" value="1"/>
</dbReference>
<feature type="transmembrane region" description="Helical" evidence="9">
    <location>
        <begin position="67"/>
        <end position="85"/>
    </location>
</feature>
<evidence type="ECO:0000256" key="5">
    <source>
        <dbReference type="ARBA" id="ARBA00022741"/>
    </source>
</evidence>
<dbReference type="EMBL" id="JAMZEC010000001">
    <property type="protein sequence ID" value="MCP2347914.1"/>
    <property type="molecule type" value="Genomic_DNA"/>
</dbReference>
<dbReference type="InterPro" id="IPR036890">
    <property type="entry name" value="HATPase_C_sf"/>
</dbReference>
<feature type="transmembrane region" description="Helical" evidence="9">
    <location>
        <begin position="20"/>
        <end position="37"/>
    </location>
</feature>
<dbReference type="InterPro" id="IPR003594">
    <property type="entry name" value="HATPase_dom"/>
</dbReference>
<sequence length="379" mass="40239">MTPTPRQPATVRHAARLADAALAALTVVGVMTGVLAAEVHESPWEGLIQLSLFLGALMFVRRRLPMTVLLLSIAAIFVYRAGSHFQGGWIWPAWAAYFSAATTRHVRWVALVGVAQLVHATVDFWPVLDRNVGRFVIHIAGEGLLLVLFITAGLAYASVARWRERLRESDGRARDAEERLRVSREVHDIVAHTLAVVGVQLNVAADALQEAPDEAAAALRLAQNVRNRAMADLASLIGVLRDGPGDTAPQPDLAALHMLAADARAAGLDVVLDERGDPSAVPAAPAVAVHRVVQEALTNTLKHAGASKVEVIVEYGARSVTVEIKDDGRAGHDGSGIMERHGLIGMRERVSALGGSLTVGPVPDGFAVRAEIPVAGSKA</sequence>
<keyword evidence="3" id="KW-0597">Phosphoprotein</keyword>
<keyword evidence="7" id="KW-0067">ATP-binding</keyword>
<keyword evidence="5" id="KW-0547">Nucleotide-binding</keyword>
<proteinExistence type="predicted"/>
<dbReference type="Pfam" id="PF02518">
    <property type="entry name" value="HATPase_c"/>
    <property type="match status" value="1"/>
</dbReference>
<dbReference type="Pfam" id="PF07730">
    <property type="entry name" value="HisKA_3"/>
    <property type="match status" value="1"/>
</dbReference>
<evidence type="ECO:0000256" key="4">
    <source>
        <dbReference type="ARBA" id="ARBA00022679"/>
    </source>
</evidence>
<evidence type="ECO:0000313" key="11">
    <source>
        <dbReference type="EMBL" id="MCP2347914.1"/>
    </source>
</evidence>
<dbReference type="InterPro" id="IPR050482">
    <property type="entry name" value="Sensor_HK_TwoCompSys"/>
</dbReference>
<dbReference type="CDD" id="cd16917">
    <property type="entry name" value="HATPase_UhpB-NarQ-NarX-like"/>
    <property type="match status" value="1"/>
</dbReference>
<dbReference type="Proteomes" id="UP001320766">
    <property type="component" value="Unassembled WGS sequence"/>
</dbReference>
<evidence type="ECO:0000256" key="6">
    <source>
        <dbReference type="ARBA" id="ARBA00022777"/>
    </source>
</evidence>
<keyword evidence="9" id="KW-0472">Membrane</keyword>
<accession>A0ABT1K4F2</accession>
<dbReference type="SMART" id="SM00387">
    <property type="entry name" value="HATPase_c"/>
    <property type="match status" value="1"/>
</dbReference>
<dbReference type="Gene3D" id="3.30.565.10">
    <property type="entry name" value="Histidine kinase-like ATPase, C-terminal domain"/>
    <property type="match status" value="1"/>
</dbReference>
<evidence type="ECO:0000256" key="7">
    <source>
        <dbReference type="ARBA" id="ARBA00022840"/>
    </source>
</evidence>
<comment type="caution">
    <text evidence="11">The sequence shown here is derived from an EMBL/GenBank/DDBJ whole genome shotgun (WGS) entry which is preliminary data.</text>
</comment>
<keyword evidence="6 11" id="KW-0418">Kinase</keyword>
<keyword evidence="9" id="KW-1133">Transmembrane helix</keyword>
<name>A0ABT1K4F2_9ACTN</name>
<dbReference type="InterPro" id="IPR011712">
    <property type="entry name" value="Sig_transdc_His_kin_sub3_dim/P"/>
</dbReference>
<keyword evidence="9" id="KW-0812">Transmembrane</keyword>
<feature type="transmembrane region" description="Helical" evidence="9">
    <location>
        <begin position="43"/>
        <end position="60"/>
    </location>
</feature>
<evidence type="ECO:0000256" key="2">
    <source>
        <dbReference type="ARBA" id="ARBA00012438"/>
    </source>
</evidence>
<protein>
    <recommendedName>
        <fullName evidence="2">histidine kinase</fullName>
        <ecNumber evidence="2">2.7.13.3</ecNumber>
    </recommendedName>
</protein>